<dbReference type="AlphaFoldDB" id="A0A423VGY2"/>
<accession>A0A423VGY2</accession>
<evidence type="ECO:0000313" key="2">
    <source>
        <dbReference type="Proteomes" id="UP000284375"/>
    </source>
</evidence>
<reference evidence="1 2" key="1">
    <citation type="submission" date="2015-09" db="EMBL/GenBank/DDBJ databases">
        <title>Host preference determinants of Valsa canker pathogens revealed by comparative genomics.</title>
        <authorList>
            <person name="Yin Z."/>
            <person name="Huang L."/>
        </authorList>
    </citation>
    <scope>NUCLEOTIDE SEQUENCE [LARGE SCALE GENOMIC DNA]</scope>
    <source>
        <strain evidence="1 2">YSFL</strain>
    </source>
</reference>
<evidence type="ECO:0000313" key="1">
    <source>
        <dbReference type="EMBL" id="ROV90268.1"/>
    </source>
</evidence>
<proteinExistence type="predicted"/>
<dbReference type="Proteomes" id="UP000284375">
    <property type="component" value="Unassembled WGS sequence"/>
</dbReference>
<organism evidence="1 2">
    <name type="scientific">Cytospora chrysosperma</name>
    <name type="common">Cytospora canker fungus</name>
    <name type="synonym">Sphaeria chrysosperma</name>
    <dbReference type="NCBI Taxonomy" id="252740"/>
    <lineage>
        <taxon>Eukaryota</taxon>
        <taxon>Fungi</taxon>
        <taxon>Dikarya</taxon>
        <taxon>Ascomycota</taxon>
        <taxon>Pezizomycotina</taxon>
        <taxon>Sordariomycetes</taxon>
        <taxon>Sordariomycetidae</taxon>
        <taxon>Diaporthales</taxon>
        <taxon>Cytosporaceae</taxon>
        <taxon>Cytospora</taxon>
    </lineage>
</organism>
<sequence length="64" mass="7238">MSKQVPVTGDESGDLTVQREKTLLFPGPRHRKYLKLVPSETNKIERLHDDMTCPRISNLAGEGF</sequence>
<protein>
    <submittedName>
        <fullName evidence="1">Uncharacterized protein</fullName>
    </submittedName>
</protein>
<keyword evidence="2" id="KW-1185">Reference proteome</keyword>
<name>A0A423VGY2_CYTCH</name>
<dbReference type="EMBL" id="LJZO01000051">
    <property type="protein sequence ID" value="ROV90268.1"/>
    <property type="molecule type" value="Genomic_DNA"/>
</dbReference>
<comment type="caution">
    <text evidence="1">The sequence shown here is derived from an EMBL/GenBank/DDBJ whole genome shotgun (WGS) entry which is preliminary data.</text>
</comment>
<gene>
    <name evidence="1" type="ORF">VSDG_08188</name>
</gene>